<protein>
    <recommendedName>
        <fullName evidence="3">ABM domain-containing protein</fullName>
    </recommendedName>
</protein>
<dbReference type="RefSeq" id="XP_017997173.1">
    <property type="nucleotide sequence ID" value="XM_018141410.1"/>
</dbReference>
<evidence type="ECO:0008006" key="3">
    <source>
        <dbReference type="Google" id="ProtNLM"/>
    </source>
</evidence>
<dbReference type="EMBL" id="LFJN01000025">
    <property type="protein sequence ID" value="KPI37210.1"/>
    <property type="molecule type" value="Genomic_DNA"/>
</dbReference>
<gene>
    <name evidence="1" type="ORF">AB675_1512</name>
</gene>
<evidence type="ECO:0000313" key="2">
    <source>
        <dbReference type="Proteomes" id="UP000038010"/>
    </source>
</evidence>
<evidence type="ECO:0000313" key="1">
    <source>
        <dbReference type="EMBL" id="KPI37210.1"/>
    </source>
</evidence>
<dbReference type="Proteomes" id="UP000038010">
    <property type="component" value="Unassembled WGS sequence"/>
</dbReference>
<dbReference type="Gene3D" id="3.30.70.100">
    <property type="match status" value="1"/>
</dbReference>
<name>A0A0N1H4V8_9EURO</name>
<keyword evidence="2" id="KW-1185">Reference proteome</keyword>
<proteinExistence type="predicted"/>
<sequence length="264" mass="29886">MAPTKETPYTQILYLNIPAEKDLNDPTVAAGHSWSRALDVIEQQQGFIRLSWGRSPEDRTNVQLQTGRSPAVQWISSPTLRQMNDSCYCTRIDKKLNTVRTELAQHRNFLYSAAYDQFLSLVKPLLRPNAPAPFARHVRLTHFTPDRPSPVSPSSPVTGSAIYVSTDATWHEGAWPLWTHIVRHVSGCVGIAGGELLEEVDGHMRCYLVYVGWESIEKHEEYHHTEHFAKRRIVLGLGNKGYREYAHMKFEGERIGPIGTAAKL</sequence>
<dbReference type="GeneID" id="28733290"/>
<dbReference type="AlphaFoldDB" id="A0A0N1H4V8"/>
<dbReference type="OrthoDB" id="3830579at2759"/>
<accession>A0A0N1H4V8</accession>
<dbReference type="VEuPathDB" id="FungiDB:AB675_1512"/>
<comment type="caution">
    <text evidence="1">The sequence shown here is derived from an EMBL/GenBank/DDBJ whole genome shotgun (WGS) entry which is preliminary data.</text>
</comment>
<reference evidence="1 2" key="1">
    <citation type="submission" date="2015-06" db="EMBL/GenBank/DDBJ databases">
        <title>Draft genome of the ant-associated black yeast Phialophora attae CBS 131958.</title>
        <authorList>
            <person name="Moreno L.F."/>
            <person name="Stielow B.J."/>
            <person name="de Hoog S."/>
            <person name="Vicente V.A."/>
            <person name="Weiss V.A."/>
            <person name="de Vries M."/>
            <person name="Cruz L.M."/>
            <person name="Souza E.M."/>
        </authorList>
    </citation>
    <scope>NUCLEOTIDE SEQUENCE [LARGE SCALE GENOMIC DNA]</scope>
    <source>
        <strain evidence="1 2">CBS 131958</strain>
    </source>
</reference>
<organism evidence="1 2">
    <name type="scientific">Cyphellophora attinorum</name>
    <dbReference type="NCBI Taxonomy" id="1664694"/>
    <lineage>
        <taxon>Eukaryota</taxon>
        <taxon>Fungi</taxon>
        <taxon>Dikarya</taxon>
        <taxon>Ascomycota</taxon>
        <taxon>Pezizomycotina</taxon>
        <taxon>Eurotiomycetes</taxon>
        <taxon>Chaetothyriomycetidae</taxon>
        <taxon>Chaetothyriales</taxon>
        <taxon>Cyphellophoraceae</taxon>
        <taxon>Cyphellophora</taxon>
    </lineage>
</organism>